<reference evidence="1 2" key="1">
    <citation type="submission" date="2020-07" db="EMBL/GenBank/DDBJ databases">
        <title>Draft whole-genome sequence of Heliobacterium chlorum DSM 3682, type strain.</title>
        <authorList>
            <person name="Kyndt J.A."/>
            <person name="Meyer T.E."/>
            <person name="Imhoff J.F."/>
        </authorList>
    </citation>
    <scope>NUCLEOTIDE SEQUENCE [LARGE SCALE GENOMIC DNA]</scope>
    <source>
        <strain evidence="1 2">DSM 3682</strain>
    </source>
</reference>
<comment type="caution">
    <text evidence="1">The sequence shown here is derived from an EMBL/GenBank/DDBJ whole genome shotgun (WGS) entry which is preliminary data.</text>
</comment>
<protein>
    <submittedName>
        <fullName evidence="1">Uncharacterized protein</fullName>
    </submittedName>
</protein>
<name>A0ABR7T5I4_HELCL</name>
<organism evidence="1 2">
    <name type="scientific">Heliobacterium chlorum</name>
    <dbReference type="NCBI Taxonomy" id="2698"/>
    <lineage>
        <taxon>Bacteria</taxon>
        <taxon>Bacillati</taxon>
        <taxon>Bacillota</taxon>
        <taxon>Clostridia</taxon>
        <taxon>Eubacteriales</taxon>
        <taxon>Heliobacteriaceae</taxon>
        <taxon>Heliobacterium</taxon>
    </lineage>
</organism>
<evidence type="ECO:0000313" key="2">
    <source>
        <dbReference type="Proteomes" id="UP000617402"/>
    </source>
</evidence>
<keyword evidence="2" id="KW-1185">Reference proteome</keyword>
<dbReference type="Proteomes" id="UP000617402">
    <property type="component" value="Unassembled WGS sequence"/>
</dbReference>
<dbReference type="RefSeq" id="WP_188040119.1">
    <property type="nucleotide sequence ID" value="NZ_JACVHF010000008.1"/>
</dbReference>
<proteinExistence type="predicted"/>
<dbReference type="EMBL" id="JACVHF010000008">
    <property type="protein sequence ID" value="MBC9784821.1"/>
    <property type="molecule type" value="Genomic_DNA"/>
</dbReference>
<evidence type="ECO:0000313" key="1">
    <source>
        <dbReference type="EMBL" id="MBC9784821.1"/>
    </source>
</evidence>
<accession>A0ABR7T5I4</accession>
<sequence length="129" mass="14400">MRIITDLLLTDEQQDSILAQAREIACEENVHEPQAVRVFQEKGELCLQVLGQNPITRVRRITGYLSTTDRFNDAKLAELANRTPHMGQGSCSCDGELDAVDLLWKQKKAADDLSQEEKQSVLADFGKAV</sequence>
<gene>
    <name evidence="1" type="ORF">H1S01_09885</name>
</gene>